<evidence type="ECO:0000313" key="7">
    <source>
        <dbReference type="Proteomes" id="UP000184304"/>
    </source>
</evidence>
<dbReference type="EMBL" id="KV878183">
    <property type="protein sequence ID" value="OJI87442.1"/>
    <property type="molecule type" value="Genomic_DNA"/>
</dbReference>
<evidence type="ECO:0000259" key="5">
    <source>
        <dbReference type="PROSITE" id="PS51782"/>
    </source>
</evidence>
<accession>A0A1L9NE33</accession>
<organism evidence="6 7">
    <name type="scientific">Aspergillus tubingensis (strain CBS 134.48)</name>
    <dbReference type="NCBI Taxonomy" id="767770"/>
    <lineage>
        <taxon>Eukaryota</taxon>
        <taxon>Fungi</taxon>
        <taxon>Dikarya</taxon>
        <taxon>Ascomycota</taxon>
        <taxon>Pezizomycotina</taxon>
        <taxon>Eurotiomycetes</taxon>
        <taxon>Eurotiomycetidae</taxon>
        <taxon>Eurotiales</taxon>
        <taxon>Aspergillaceae</taxon>
        <taxon>Aspergillus</taxon>
        <taxon>Aspergillus subgen. Circumdati</taxon>
    </lineage>
</organism>
<dbReference type="Proteomes" id="UP000184304">
    <property type="component" value="Unassembled WGS sequence"/>
</dbReference>
<keyword evidence="2 4" id="KW-0732">Signal</keyword>
<dbReference type="STRING" id="767770.A0A1L9NE33"/>
<evidence type="ECO:0000313" key="6">
    <source>
        <dbReference type="EMBL" id="OJI87442.1"/>
    </source>
</evidence>
<dbReference type="InterPro" id="IPR036779">
    <property type="entry name" value="LysM_dom_sf"/>
</dbReference>
<feature type="signal peptide" evidence="4">
    <location>
        <begin position="1"/>
        <end position="20"/>
    </location>
</feature>
<feature type="domain" description="LysM" evidence="5">
    <location>
        <begin position="150"/>
        <end position="196"/>
    </location>
</feature>
<dbReference type="Gene3D" id="3.10.350.10">
    <property type="entry name" value="LysM domain"/>
    <property type="match status" value="4"/>
</dbReference>
<dbReference type="SMART" id="SM00257">
    <property type="entry name" value="LysM"/>
    <property type="match status" value="3"/>
</dbReference>
<dbReference type="OrthoDB" id="5985073at2759"/>
<dbReference type="InterPro" id="IPR018392">
    <property type="entry name" value="LysM"/>
</dbReference>
<dbReference type="PANTHER" id="PTHR34997">
    <property type="entry name" value="AM15"/>
    <property type="match status" value="1"/>
</dbReference>
<keyword evidence="7" id="KW-1185">Reference proteome</keyword>
<dbReference type="VEuPathDB" id="FungiDB:ASPTUDRAFT_922286"/>
<dbReference type="GO" id="GO:0008061">
    <property type="term" value="F:chitin binding"/>
    <property type="evidence" value="ECO:0007669"/>
    <property type="project" value="UniProtKB-KW"/>
</dbReference>
<dbReference type="CDD" id="cd00118">
    <property type="entry name" value="LysM"/>
    <property type="match status" value="3"/>
</dbReference>
<feature type="chain" id="PRO_5013358623" description="LysM domain-containing protein" evidence="4">
    <location>
        <begin position="21"/>
        <end position="379"/>
    </location>
</feature>
<gene>
    <name evidence="6" type="ORF">ASPTUDRAFT_922286</name>
</gene>
<keyword evidence="1" id="KW-0147">Chitin-binding</keyword>
<keyword evidence="3" id="KW-0843">Virulence</keyword>
<reference evidence="7" key="1">
    <citation type="journal article" date="2017" name="Genome Biol.">
        <title>Comparative genomics reveals high biological diversity and specific adaptations in the industrially and medically important fungal genus Aspergillus.</title>
        <authorList>
            <person name="de Vries R.P."/>
            <person name="Riley R."/>
            <person name="Wiebenga A."/>
            <person name="Aguilar-Osorio G."/>
            <person name="Amillis S."/>
            <person name="Uchima C.A."/>
            <person name="Anderluh G."/>
            <person name="Asadollahi M."/>
            <person name="Askin M."/>
            <person name="Barry K."/>
            <person name="Battaglia E."/>
            <person name="Bayram O."/>
            <person name="Benocci T."/>
            <person name="Braus-Stromeyer S.A."/>
            <person name="Caldana C."/>
            <person name="Canovas D."/>
            <person name="Cerqueira G.C."/>
            <person name="Chen F."/>
            <person name="Chen W."/>
            <person name="Choi C."/>
            <person name="Clum A."/>
            <person name="Dos Santos R.A."/>
            <person name="Damasio A.R."/>
            <person name="Diallinas G."/>
            <person name="Emri T."/>
            <person name="Fekete E."/>
            <person name="Flipphi M."/>
            <person name="Freyberg S."/>
            <person name="Gallo A."/>
            <person name="Gournas C."/>
            <person name="Habgood R."/>
            <person name="Hainaut M."/>
            <person name="Harispe M.L."/>
            <person name="Henrissat B."/>
            <person name="Hilden K.S."/>
            <person name="Hope R."/>
            <person name="Hossain A."/>
            <person name="Karabika E."/>
            <person name="Karaffa L."/>
            <person name="Karanyi Z."/>
            <person name="Krasevec N."/>
            <person name="Kuo A."/>
            <person name="Kusch H."/>
            <person name="LaButti K."/>
            <person name="Lagendijk E.L."/>
            <person name="Lapidus A."/>
            <person name="Levasseur A."/>
            <person name="Lindquist E."/>
            <person name="Lipzen A."/>
            <person name="Logrieco A.F."/>
            <person name="MacCabe A."/>
            <person name="Maekelae M.R."/>
            <person name="Malavazi I."/>
            <person name="Melin P."/>
            <person name="Meyer V."/>
            <person name="Mielnichuk N."/>
            <person name="Miskei M."/>
            <person name="Molnar A.P."/>
            <person name="Mule G."/>
            <person name="Ngan C.Y."/>
            <person name="Orejas M."/>
            <person name="Orosz E."/>
            <person name="Ouedraogo J.P."/>
            <person name="Overkamp K.M."/>
            <person name="Park H.-S."/>
            <person name="Perrone G."/>
            <person name="Piumi F."/>
            <person name="Punt P.J."/>
            <person name="Ram A.F."/>
            <person name="Ramon A."/>
            <person name="Rauscher S."/>
            <person name="Record E."/>
            <person name="Riano-Pachon D.M."/>
            <person name="Robert V."/>
            <person name="Roehrig J."/>
            <person name="Ruller R."/>
            <person name="Salamov A."/>
            <person name="Salih N.S."/>
            <person name="Samson R.A."/>
            <person name="Sandor E."/>
            <person name="Sanguinetti M."/>
            <person name="Schuetze T."/>
            <person name="Sepcic K."/>
            <person name="Shelest E."/>
            <person name="Sherlock G."/>
            <person name="Sophianopoulou V."/>
            <person name="Squina F.M."/>
            <person name="Sun H."/>
            <person name="Susca A."/>
            <person name="Todd R.B."/>
            <person name="Tsang A."/>
            <person name="Unkles S.E."/>
            <person name="van de Wiele N."/>
            <person name="van Rossen-Uffink D."/>
            <person name="Oliveira J.V."/>
            <person name="Vesth T.C."/>
            <person name="Visser J."/>
            <person name="Yu J.-H."/>
            <person name="Zhou M."/>
            <person name="Andersen M.R."/>
            <person name="Archer D.B."/>
            <person name="Baker S.E."/>
            <person name="Benoit I."/>
            <person name="Brakhage A.A."/>
            <person name="Braus G.H."/>
            <person name="Fischer R."/>
            <person name="Frisvad J.C."/>
            <person name="Goldman G.H."/>
            <person name="Houbraken J."/>
            <person name="Oakley B."/>
            <person name="Pocsi I."/>
            <person name="Scazzocchio C."/>
            <person name="Seiboth B."/>
            <person name="vanKuyk P.A."/>
            <person name="Wortman J."/>
            <person name="Dyer P.S."/>
            <person name="Grigoriev I.V."/>
        </authorList>
    </citation>
    <scope>NUCLEOTIDE SEQUENCE [LARGE SCALE GENOMIC DNA]</scope>
    <source>
        <strain evidence="7">CBS 134.48</strain>
    </source>
</reference>
<sequence length="379" mass="39507">MKSLAGVLAVLSLPLNQVAAYLVTPPGTPAPGSTEDCSYWIAYIEYVTCALIEEVYQITAAQFEEWNPIVTELGTGCEMLPDLYYCVQIDFIFPSTTIAASSVAATTTTTSVPAISTNLSTVPSAVMSTTAATISTPLPIQTGMVSDCDDFHLVVNGDDCASIASDYGISLADFYAWNPAVGDTCASLWLNDYVCVGLVGGKSSWVVTPSTVISATSTISSGTGITTPSPIQTGMVSDCDAFYQVVGGDTCATIASDYGISLEDFYEWNPAVGDTCANLLAEDYVCVGITGDSAAATSTTAVSATSTTSSSGGVATPTPYETGMVDDCDSFHLVESGDTCATIASDADITLDDFYEWNPTVGDTCSGLWMDYYVCTGIE</sequence>
<dbReference type="PANTHER" id="PTHR34997:SF2">
    <property type="entry name" value="LYSM DOMAIN-CONTAINING PROTEIN-RELATED"/>
    <property type="match status" value="1"/>
</dbReference>
<name>A0A1L9NE33_ASPTC</name>
<dbReference type="InterPro" id="IPR052210">
    <property type="entry name" value="LysM1-like"/>
</dbReference>
<proteinExistence type="predicted"/>
<feature type="domain" description="LysM" evidence="5">
    <location>
        <begin position="241"/>
        <end position="287"/>
    </location>
</feature>
<dbReference type="AlphaFoldDB" id="A0A1L9NE33"/>
<dbReference type="Pfam" id="PF01476">
    <property type="entry name" value="LysM"/>
    <property type="match status" value="3"/>
</dbReference>
<dbReference type="SUPFAM" id="SSF54106">
    <property type="entry name" value="LysM domain"/>
    <property type="match status" value="3"/>
</dbReference>
<evidence type="ECO:0000256" key="4">
    <source>
        <dbReference type="SAM" id="SignalP"/>
    </source>
</evidence>
<dbReference type="PROSITE" id="PS51782">
    <property type="entry name" value="LYSM"/>
    <property type="match status" value="3"/>
</dbReference>
<dbReference type="OMA" id="NTTKNCK"/>
<evidence type="ECO:0000256" key="3">
    <source>
        <dbReference type="ARBA" id="ARBA00023026"/>
    </source>
</evidence>
<feature type="domain" description="LysM" evidence="5">
    <location>
        <begin position="330"/>
        <end position="376"/>
    </location>
</feature>
<protein>
    <recommendedName>
        <fullName evidence="5">LysM domain-containing protein</fullName>
    </recommendedName>
</protein>
<evidence type="ECO:0000256" key="1">
    <source>
        <dbReference type="ARBA" id="ARBA00022669"/>
    </source>
</evidence>
<evidence type="ECO:0000256" key="2">
    <source>
        <dbReference type="ARBA" id="ARBA00022729"/>
    </source>
</evidence>